<reference evidence="1 2" key="1">
    <citation type="journal article" date="2015" name="Antonie Van Leeuwenhoek">
        <title>Pseudooceanicola atlanticus gen. nov. sp. nov., isolated from surface seawater of the Atlantic Ocean and reclassification of Oceanicola batsensis, Oceanicola marinus, Oceanicola nitratireducens, Oceanicola nanhaiensis, Oceanicola antarcticus and Oceanicola flagellatus, as Pseudooceanicola batsensis comb. nov., Pseudooceanicola marinus comb. nov., Pseudooceanicola nitratireducens comb. nov., Pseudooceanicola nanhaiensis comb. nov., Pseudooceanicola antarcticus comb. nov., and Pseudooceanicola flagellatus comb. nov.</title>
        <authorList>
            <person name="Lai Q."/>
            <person name="Li G."/>
            <person name="Liu X."/>
            <person name="Du Y."/>
            <person name="Sun F."/>
            <person name="Shao Z."/>
        </authorList>
    </citation>
    <scope>NUCLEOTIDE SEQUENCE [LARGE SCALE GENOMIC DNA]</scope>
    <source>
        <strain evidence="1 2">22II-s11g</strain>
    </source>
</reference>
<dbReference type="STRING" id="1461694.ATO9_16640"/>
<gene>
    <name evidence="1" type="ORF">ATO9_16640</name>
</gene>
<sequence length="83" mass="9135">MSSSLDRIAAKLAEETLEVMKETGDERFYMEVSQMIGAASQTLEEAYLTEVRVRLAANKAIAFIRARKKSAAKSQAKPSAPDQ</sequence>
<protein>
    <submittedName>
        <fullName evidence="1">Uncharacterized protein</fullName>
    </submittedName>
</protein>
<dbReference type="eggNOG" id="ENOG503194N">
    <property type="taxonomic scope" value="Bacteria"/>
</dbReference>
<dbReference type="EMBL" id="AQQX01000008">
    <property type="protein sequence ID" value="KGM47696.1"/>
    <property type="molecule type" value="Genomic_DNA"/>
</dbReference>
<proteinExistence type="predicted"/>
<evidence type="ECO:0000313" key="2">
    <source>
        <dbReference type="Proteomes" id="UP000030004"/>
    </source>
</evidence>
<keyword evidence="2" id="KW-1185">Reference proteome</keyword>
<evidence type="ECO:0000313" key="1">
    <source>
        <dbReference type="EMBL" id="KGM47696.1"/>
    </source>
</evidence>
<dbReference type="RefSeq" id="WP_043751669.1">
    <property type="nucleotide sequence ID" value="NZ_AQQX01000008.1"/>
</dbReference>
<organism evidence="1 2">
    <name type="scientific">Pseudooceanicola atlanticus</name>
    <dbReference type="NCBI Taxonomy" id="1461694"/>
    <lineage>
        <taxon>Bacteria</taxon>
        <taxon>Pseudomonadati</taxon>
        <taxon>Pseudomonadota</taxon>
        <taxon>Alphaproteobacteria</taxon>
        <taxon>Rhodobacterales</taxon>
        <taxon>Paracoccaceae</taxon>
        <taxon>Pseudooceanicola</taxon>
    </lineage>
</organism>
<dbReference type="AlphaFoldDB" id="A0A0A0E9P0"/>
<accession>A0A0A0E9P0</accession>
<comment type="caution">
    <text evidence="1">The sequence shown here is derived from an EMBL/GenBank/DDBJ whole genome shotgun (WGS) entry which is preliminary data.</text>
</comment>
<dbReference type="OrthoDB" id="7876148at2"/>
<dbReference type="Proteomes" id="UP000030004">
    <property type="component" value="Unassembled WGS sequence"/>
</dbReference>
<name>A0A0A0E9P0_9RHOB</name>